<dbReference type="PANTHER" id="PTHR45711:SF6">
    <property type="entry name" value="CHLORIDE CHANNEL PROTEIN"/>
    <property type="match status" value="1"/>
</dbReference>
<feature type="transmembrane region" description="Helical" evidence="9">
    <location>
        <begin position="309"/>
        <end position="331"/>
    </location>
</feature>
<name>A0ABR3W8L1_9PEZI</name>
<evidence type="ECO:0000256" key="5">
    <source>
        <dbReference type="ARBA" id="ARBA00023065"/>
    </source>
</evidence>
<dbReference type="CDD" id="cd03684">
    <property type="entry name" value="ClC_3_like"/>
    <property type="match status" value="1"/>
</dbReference>
<evidence type="ECO:0000313" key="12">
    <source>
        <dbReference type="EMBL" id="KAL1855831.1"/>
    </source>
</evidence>
<feature type="transmembrane region" description="Helical" evidence="9">
    <location>
        <begin position="513"/>
        <end position="531"/>
    </location>
</feature>
<evidence type="ECO:0000256" key="1">
    <source>
        <dbReference type="ARBA" id="ARBA00004141"/>
    </source>
</evidence>
<evidence type="ECO:0000256" key="7">
    <source>
        <dbReference type="ARBA" id="ARBA00023214"/>
    </source>
</evidence>
<keyword evidence="7 9" id="KW-0868">Chloride</keyword>
<keyword evidence="2 9" id="KW-0813">Transport</keyword>
<evidence type="ECO:0000256" key="6">
    <source>
        <dbReference type="ARBA" id="ARBA00023136"/>
    </source>
</evidence>
<sequence>MNDGLANGGASSSSSSQSPQHGSHSLPHHDEGDALRPATADSDLLGEDPLTQNLAEPISFKRKQKRPGVGLGLITSLTGSLLDQRGGNGQHAAANRVLNEEPDVPYPETFHSSPRRRGGATNTTQTGSTPKDGAPLDWHVEGPGQRVGYENLTAIDWIFEYTKERARLRVLSSSAAGLVGYAQRLLDASQEWIILVLTGLLVGTLAAAIDIVTDWLGDLKAGYCSTADGARKREVLSAAAASGISVAFGAPIGGVLFSLEQISYYFPDKTMWKSFVCAMTAAVVLKALDPFRTGETALYHVKYSTEWHNFEALGPFLVLGIMGGIYGGVFIKVNMKVASWKKARAISNEWLPGPITQVAIVSLLTAVINYPNLYMRAQSSELVANLFSECSKLLDDQFGLCKTGAATAGTIVLLLFAAVLGFFLAAITFGLQIPAGIILPSMAIGALSGRAVGIIMEIWVHNHPGFIAFQQCEPDIPCINPGTYAIIGAASTLAGVTRMTVSIVVIMFELTGALTYVLPIMIAVMISKWVGDAFSRRGIYESWIHFNEYPFLDNSDENVASIPDIPAGQVMTRIEDLVVLTATGHTIASLQAILETQTYRGFPVVSDPRDAVLLGYISRAELQYNLVSASRPPRSLPPGAEAFFSHQPLADPRTTLDLRPWVDQTPITLLSRASLHLAVSYFQKIGLRYVLFSDRGVLQGLLTKKDVWQVLNGAEETRRTGGALGGPGMMAGNASVETGITREEGEGESRGLLERAGLVSEARSPGLEVGSIL</sequence>
<keyword evidence="5 9" id="KW-0406">Ion transport</keyword>
<protein>
    <recommendedName>
        <fullName evidence="9">Chloride channel protein</fullName>
    </recommendedName>
</protein>
<dbReference type="Proteomes" id="UP001583177">
    <property type="component" value="Unassembled WGS sequence"/>
</dbReference>
<feature type="region of interest" description="Disordered" evidence="10">
    <location>
        <begin position="1"/>
        <end position="47"/>
    </location>
</feature>
<feature type="transmembrane region" description="Helical" evidence="9">
    <location>
        <begin position="411"/>
        <end position="431"/>
    </location>
</feature>
<comment type="similarity">
    <text evidence="9">Belongs to the chloride channel (TC 2.A.49) family.</text>
</comment>
<dbReference type="CDD" id="cd04591">
    <property type="entry name" value="CBS_pair_voltage-gated_CLC_euk_bac"/>
    <property type="match status" value="1"/>
</dbReference>
<proteinExistence type="inferred from homology"/>
<dbReference type="Gene3D" id="3.10.580.10">
    <property type="entry name" value="CBS-domain"/>
    <property type="match status" value="1"/>
</dbReference>
<dbReference type="Pfam" id="PF00654">
    <property type="entry name" value="Voltage_CLC"/>
    <property type="match status" value="1"/>
</dbReference>
<keyword evidence="3 9" id="KW-0812">Transmembrane</keyword>
<feature type="transmembrane region" description="Helical" evidence="9">
    <location>
        <begin position="192"/>
        <end position="216"/>
    </location>
</feature>
<dbReference type="EMBL" id="JAWRVE010000126">
    <property type="protein sequence ID" value="KAL1855831.1"/>
    <property type="molecule type" value="Genomic_DNA"/>
</dbReference>
<keyword evidence="4 9" id="KW-1133">Transmembrane helix</keyword>
<evidence type="ECO:0000256" key="9">
    <source>
        <dbReference type="RuleBase" id="RU361221"/>
    </source>
</evidence>
<feature type="region of interest" description="Disordered" evidence="10">
    <location>
        <begin position="99"/>
        <end position="137"/>
    </location>
</feature>
<reference evidence="12 13" key="1">
    <citation type="journal article" date="2024" name="IMA Fungus">
        <title>IMA Genome - F19 : A genome assembly and annotation guide to empower mycologists, including annotated draft genome sequences of Ceratocystis pirilliformis, Diaporthe australafricana, Fusarium ophioides, Paecilomyces lecythidis, and Sporothrix stenoceras.</title>
        <authorList>
            <person name="Aylward J."/>
            <person name="Wilson A.M."/>
            <person name="Visagie C.M."/>
            <person name="Spraker J."/>
            <person name="Barnes I."/>
            <person name="Buitendag C."/>
            <person name="Ceriani C."/>
            <person name="Del Mar Angel L."/>
            <person name="du Plessis D."/>
            <person name="Fuchs T."/>
            <person name="Gasser K."/>
            <person name="Kramer D."/>
            <person name="Li W."/>
            <person name="Munsamy K."/>
            <person name="Piso A."/>
            <person name="Price J.L."/>
            <person name="Sonnekus B."/>
            <person name="Thomas C."/>
            <person name="van der Nest A."/>
            <person name="van Dijk A."/>
            <person name="van Heerden A."/>
            <person name="van Vuuren N."/>
            <person name="Yilmaz N."/>
            <person name="Duong T.A."/>
            <person name="van der Merwe N.A."/>
            <person name="Wingfield M.J."/>
            <person name="Wingfield B.D."/>
        </authorList>
    </citation>
    <scope>NUCLEOTIDE SEQUENCE [LARGE SCALE GENOMIC DNA]</scope>
    <source>
        <strain evidence="12 13">CMW 18300</strain>
    </source>
</reference>
<dbReference type="InterPro" id="IPR000644">
    <property type="entry name" value="CBS_dom"/>
</dbReference>
<dbReference type="InterPro" id="IPR014743">
    <property type="entry name" value="Cl-channel_core"/>
</dbReference>
<keyword evidence="8" id="KW-0129">CBS domain</keyword>
<feature type="transmembrane region" description="Helical" evidence="9">
    <location>
        <begin position="236"/>
        <end position="259"/>
    </location>
</feature>
<dbReference type="InterPro" id="IPR001807">
    <property type="entry name" value="ClC"/>
</dbReference>
<comment type="caution">
    <text evidence="9">Lacks conserved residue(s) required for the propagation of feature annotation.</text>
</comment>
<evidence type="ECO:0000259" key="11">
    <source>
        <dbReference type="PROSITE" id="PS51371"/>
    </source>
</evidence>
<feature type="compositionally biased region" description="Low complexity" evidence="10">
    <location>
        <begin position="1"/>
        <end position="25"/>
    </location>
</feature>
<organism evidence="12 13">
    <name type="scientific">Diaporthe australafricana</name>
    <dbReference type="NCBI Taxonomy" id="127596"/>
    <lineage>
        <taxon>Eukaryota</taxon>
        <taxon>Fungi</taxon>
        <taxon>Dikarya</taxon>
        <taxon>Ascomycota</taxon>
        <taxon>Pezizomycotina</taxon>
        <taxon>Sordariomycetes</taxon>
        <taxon>Sordariomycetidae</taxon>
        <taxon>Diaporthales</taxon>
        <taxon>Diaporthaceae</taxon>
        <taxon>Diaporthe</taxon>
    </lineage>
</organism>
<evidence type="ECO:0000256" key="3">
    <source>
        <dbReference type="ARBA" id="ARBA00022692"/>
    </source>
</evidence>
<dbReference type="PRINTS" id="PR00762">
    <property type="entry name" value="CLCHANNEL"/>
</dbReference>
<evidence type="ECO:0000256" key="8">
    <source>
        <dbReference type="PROSITE-ProRule" id="PRU00703"/>
    </source>
</evidence>
<feature type="transmembrane region" description="Helical" evidence="9">
    <location>
        <begin position="437"/>
        <end position="460"/>
    </location>
</feature>
<dbReference type="InterPro" id="IPR046342">
    <property type="entry name" value="CBS_dom_sf"/>
</dbReference>
<accession>A0ABR3W8L1</accession>
<dbReference type="SUPFAM" id="SSF81340">
    <property type="entry name" value="Clc chloride channel"/>
    <property type="match status" value="1"/>
</dbReference>
<evidence type="ECO:0000256" key="4">
    <source>
        <dbReference type="ARBA" id="ARBA00022989"/>
    </source>
</evidence>
<evidence type="ECO:0000256" key="10">
    <source>
        <dbReference type="SAM" id="MobiDB-lite"/>
    </source>
</evidence>
<feature type="compositionally biased region" description="Polar residues" evidence="10">
    <location>
        <begin position="120"/>
        <end position="129"/>
    </location>
</feature>
<dbReference type="PANTHER" id="PTHR45711">
    <property type="entry name" value="CHLORIDE CHANNEL PROTEIN"/>
    <property type="match status" value="1"/>
</dbReference>
<evidence type="ECO:0000256" key="2">
    <source>
        <dbReference type="ARBA" id="ARBA00022448"/>
    </source>
</evidence>
<keyword evidence="6 9" id="KW-0472">Membrane</keyword>
<comment type="caution">
    <text evidence="12">The sequence shown here is derived from an EMBL/GenBank/DDBJ whole genome shotgun (WGS) entry which is preliminary data.</text>
</comment>
<dbReference type="SUPFAM" id="SSF54631">
    <property type="entry name" value="CBS-domain pair"/>
    <property type="match status" value="1"/>
</dbReference>
<dbReference type="PROSITE" id="PS51371">
    <property type="entry name" value="CBS"/>
    <property type="match status" value="1"/>
</dbReference>
<dbReference type="Gene3D" id="1.10.3080.10">
    <property type="entry name" value="Clc chloride channel"/>
    <property type="match status" value="1"/>
</dbReference>
<keyword evidence="13" id="KW-1185">Reference proteome</keyword>
<gene>
    <name evidence="12" type="primary">GEF2</name>
    <name evidence="12" type="ORF">Daus18300_010905</name>
</gene>
<evidence type="ECO:0000313" key="13">
    <source>
        <dbReference type="Proteomes" id="UP001583177"/>
    </source>
</evidence>
<comment type="subcellular location">
    <subcellularLocation>
        <location evidence="1 9">Membrane</location>
        <topology evidence="1 9">Multi-pass membrane protein</topology>
    </subcellularLocation>
</comment>
<feature type="domain" description="CBS" evidence="11">
    <location>
        <begin position="571"/>
        <end position="636"/>
    </location>
</feature>